<protein>
    <submittedName>
        <fullName evidence="3">Uncharacterized protein</fullName>
    </submittedName>
</protein>
<keyword evidence="4" id="KW-1185">Reference proteome</keyword>
<evidence type="ECO:0000313" key="4">
    <source>
        <dbReference type="Proteomes" id="UP001211907"/>
    </source>
</evidence>
<dbReference type="EMBL" id="JADGJH010002135">
    <property type="protein sequence ID" value="KAJ3102930.1"/>
    <property type="molecule type" value="Genomic_DNA"/>
</dbReference>
<proteinExistence type="predicted"/>
<gene>
    <name evidence="3" type="ORF">HK100_004290</name>
</gene>
<dbReference type="PANTHER" id="PTHR24198">
    <property type="entry name" value="ANKYRIN REPEAT AND PROTEIN KINASE DOMAIN-CONTAINING PROTEIN"/>
    <property type="match status" value="1"/>
</dbReference>
<evidence type="ECO:0000313" key="3">
    <source>
        <dbReference type="EMBL" id="KAJ3102930.1"/>
    </source>
</evidence>
<dbReference type="Pfam" id="PF12796">
    <property type="entry name" value="Ank_2"/>
    <property type="match status" value="3"/>
</dbReference>
<dbReference type="InterPro" id="IPR002110">
    <property type="entry name" value="Ankyrin_rpt"/>
</dbReference>
<dbReference type="SMART" id="SM00248">
    <property type="entry name" value="ANK"/>
    <property type="match status" value="7"/>
</dbReference>
<keyword evidence="2" id="KW-0040">ANK repeat</keyword>
<dbReference type="Proteomes" id="UP001211907">
    <property type="component" value="Unassembled WGS sequence"/>
</dbReference>
<evidence type="ECO:0000256" key="2">
    <source>
        <dbReference type="ARBA" id="ARBA00023043"/>
    </source>
</evidence>
<dbReference type="InterPro" id="IPR036770">
    <property type="entry name" value="Ankyrin_rpt-contain_sf"/>
</dbReference>
<keyword evidence="1" id="KW-0677">Repeat</keyword>
<evidence type="ECO:0000256" key="1">
    <source>
        <dbReference type="ARBA" id="ARBA00022737"/>
    </source>
</evidence>
<dbReference type="PANTHER" id="PTHR24198:SF165">
    <property type="entry name" value="ANKYRIN REPEAT-CONTAINING PROTEIN-RELATED"/>
    <property type="match status" value="1"/>
</dbReference>
<comment type="caution">
    <text evidence="3">The sequence shown here is derived from an EMBL/GenBank/DDBJ whole genome shotgun (WGS) entry which is preliminary data.</text>
</comment>
<dbReference type="AlphaFoldDB" id="A0AAD5ST96"/>
<name>A0AAD5ST96_9FUNG</name>
<organism evidence="3 4">
    <name type="scientific">Physocladia obscura</name>
    <dbReference type="NCBI Taxonomy" id="109957"/>
    <lineage>
        <taxon>Eukaryota</taxon>
        <taxon>Fungi</taxon>
        <taxon>Fungi incertae sedis</taxon>
        <taxon>Chytridiomycota</taxon>
        <taxon>Chytridiomycota incertae sedis</taxon>
        <taxon>Chytridiomycetes</taxon>
        <taxon>Chytridiales</taxon>
        <taxon>Chytriomycetaceae</taxon>
        <taxon>Physocladia</taxon>
    </lineage>
</organism>
<dbReference type="SUPFAM" id="SSF48403">
    <property type="entry name" value="Ankyrin repeat"/>
    <property type="match status" value="1"/>
</dbReference>
<dbReference type="Gene3D" id="1.25.40.20">
    <property type="entry name" value="Ankyrin repeat-containing domain"/>
    <property type="match status" value="3"/>
</dbReference>
<reference evidence="3" key="1">
    <citation type="submission" date="2020-05" db="EMBL/GenBank/DDBJ databases">
        <title>Phylogenomic resolution of chytrid fungi.</title>
        <authorList>
            <person name="Stajich J.E."/>
            <person name="Amses K."/>
            <person name="Simmons R."/>
            <person name="Seto K."/>
            <person name="Myers J."/>
            <person name="Bonds A."/>
            <person name="Quandt C.A."/>
            <person name="Barry K."/>
            <person name="Liu P."/>
            <person name="Grigoriev I."/>
            <person name="Longcore J.E."/>
            <person name="James T.Y."/>
        </authorList>
    </citation>
    <scope>NUCLEOTIDE SEQUENCE</scope>
    <source>
        <strain evidence="3">JEL0513</strain>
    </source>
</reference>
<sequence>MEADCPVVLDGKSERDLTTIPAELIQRILLNLPIDANIITVGLSSRRVFAPHLLADVSFARSHFRFQFHQSATDSIWDFMNNTNIRNDLYLALPFTYQVAIFAEILKTENWAGNQSCDWEIVGFDNHLMTPERWVLTPENSLKRMQRIYSRIFDFDPSSNEDRAIRWAAIDGHINVVRLLLQDKRVDAAARQSSALIEACGLGHLDIVELLMADARCNPSEFENYAIWKAAKMGRIEIVRLLIQDSRVDPTVFDQIPLKLAIQENHANIVRMLLDDYRVDPASQSNWSIRNACEYGRLEIIQMLLQHPKTDPCDLNNSALKLAVQENQLKAVEILLEDGRADPASENDWCLHFSAIKGNAPMIQLLLKDSRVSVSMRTILAAIENRNSECADILALHKKQFIIEDYVLVV</sequence>
<accession>A0AAD5ST96</accession>